<evidence type="ECO:0000313" key="3">
    <source>
        <dbReference type="EMBL" id="CAD9711231.1"/>
    </source>
</evidence>
<gene>
    <name evidence="4" type="ORF">A3770_20p86030</name>
    <name evidence="3" type="ORF">CPRI1469_LOCUS70</name>
</gene>
<dbReference type="OrthoDB" id="201162at2759"/>
<name>A0A5B8N2I8_9CHLO</name>
<protein>
    <submittedName>
        <fullName evidence="4">DUF1118 domain-containing protein</fullName>
    </submittedName>
</protein>
<evidence type="ECO:0000256" key="1">
    <source>
        <dbReference type="SAM" id="MobiDB-lite"/>
    </source>
</evidence>
<feature type="transmembrane region" description="Helical" evidence="2">
    <location>
        <begin position="131"/>
        <end position="151"/>
    </location>
</feature>
<feature type="transmembrane region" description="Helical" evidence="2">
    <location>
        <begin position="163"/>
        <end position="183"/>
    </location>
</feature>
<accession>A0A5B8N2I8</accession>
<dbReference type="Pfam" id="PF06549">
    <property type="entry name" value="DUF1118"/>
    <property type="match status" value="1"/>
</dbReference>
<evidence type="ECO:0000313" key="4">
    <source>
        <dbReference type="EMBL" id="QDZ26085.1"/>
    </source>
</evidence>
<dbReference type="InterPro" id="IPR009500">
    <property type="entry name" value="DUF1118"/>
</dbReference>
<keyword evidence="2" id="KW-0812">Transmembrane</keyword>
<evidence type="ECO:0000313" key="5">
    <source>
        <dbReference type="Proteomes" id="UP000316726"/>
    </source>
</evidence>
<organism evidence="4 5">
    <name type="scientific">Chloropicon primus</name>
    <dbReference type="NCBI Taxonomy" id="1764295"/>
    <lineage>
        <taxon>Eukaryota</taxon>
        <taxon>Viridiplantae</taxon>
        <taxon>Chlorophyta</taxon>
        <taxon>Chloropicophyceae</taxon>
        <taxon>Chloropicales</taxon>
        <taxon>Chloropicaceae</taxon>
        <taxon>Chloropicon</taxon>
    </lineage>
</organism>
<reference evidence="4 5" key="1">
    <citation type="submission" date="2018-07" db="EMBL/GenBank/DDBJ databases">
        <title>The complete nuclear genome of the prasinophyte Chloropicon primus (CCMP1205).</title>
        <authorList>
            <person name="Pombert J.-F."/>
            <person name="Otis C."/>
            <person name="Turmel M."/>
            <person name="Lemieux C."/>
        </authorList>
    </citation>
    <scope>NUCLEOTIDE SEQUENCE [LARGE SCALE GENOMIC DNA]</scope>
    <source>
        <strain evidence="4 5">CCMP1205</strain>
    </source>
</reference>
<reference evidence="3" key="2">
    <citation type="submission" date="2021-01" db="EMBL/GenBank/DDBJ databases">
        <authorList>
            <person name="Corre E."/>
            <person name="Pelletier E."/>
            <person name="Niang G."/>
            <person name="Scheremetjew M."/>
            <person name="Finn R."/>
            <person name="Kale V."/>
            <person name="Holt S."/>
            <person name="Cochrane G."/>
            <person name="Meng A."/>
            <person name="Brown T."/>
            <person name="Cohen L."/>
        </authorList>
    </citation>
    <scope>NUCLEOTIDE SEQUENCE</scope>
    <source>
        <strain evidence="3">CCMP1205</strain>
    </source>
</reference>
<keyword evidence="5" id="KW-1185">Reference proteome</keyword>
<keyword evidence="2" id="KW-1133">Transmembrane helix</keyword>
<evidence type="ECO:0000256" key="2">
    <source>
        <dbReference type="SAM" id="Phobius"/>
    </source>
</evidence>
<keyword evidence="2" id="KW-0472">Membrane</keyword>
<dbReference type="Proteomes" id="UP000316726">
    <property type="component" value="Chromosome 20"/>
</dbReference>
<dbReference type="EMBL" id="HBHL01000120">
    <property type="protein sequence ID" value="CAD9711231.1"/>
    <property type="molecule type" value="Transcribed_RNA"/>
</dbReference>
<sequence length="193" mass="20261">MRSGSAMMRKQGMRATRMPTRCSTTVQKVRTTTARLGKTQGSRQSRGVSIAINNPLEKGVARQKTEDSRESPKLLTRVQELRLLSKLEEAGLLSAVEKAGITLSTIEELGLLTKAEDLGLISAAVNRNTPGLVTTAALALFAAGPAVVYFVPEDTTAQIALQAVVALVCVLGGSAALGAANLLSTLQAKTKSN</sequence>
<dbReference type="EMBL" id="CP031053">
    <property type="protein sequence ID" value="QDZ26085.1"/>
    <property type="molecule type" value="Genomic_DNA"/>
</dbReference>
<proteinExistence type="predicted"/>
<dbReference type="AlphaFoldDB" id="A0A5B8N2I8"/>
<feature type="region of interest" description="Disordered" evidence="1">
    <location>
        <begin position="1"/>
        <end position="26"/>
    </location>
</feature>